<sequence>MESLGLQVILAPQLITLPPSPQPSAVSVGVTLHNPVNTTVTLLKWGTPFDPRANILGVFAVADAGNGESIPMDTIQISRKLPASPDDLLQLPAKTSLDTVVQLPPLPLVSGHEYSISAQGIWHAVWESQLKDVTPSQLEQLSDAKRGEFSSNTIIVKVE</sequence>
<protein>
    <submittedName>
        <fullName evidence="1">Uncharacterized protein</fullName>
    </submittedName>
</protein>
<comment type="caution">
    <text evidence="1">The sequence shown here is derived from an EMBL/GenBank/DDBJ whole genome shotgun (WGS) entry which is preliminary data.</text>
</comment>
<proteinExistence type="predicted"/>
<evidence type="ECO:0000313" key="1">
    <source>
        <dbReference type="EMBL" id="RJE24933.1"/>
    </source>
</evidence>
<dbReference type="Gene3D" id="2.60.40.2970">
    <property type="match status" value="1"/>
</dbReference>
<gene>
    <name evidence="1" type="ORF">PHISCL_02765</name>
</gene>
<dbReference type="OrthoDB" id="4664297at2759"/>
<reference evidence="2" key="1">
    <citation type="submission" date="2017-02" db="EMBL/GenBank/DDBJ databases">
        <authorList>
            <person name="Tafer H."/>
            <person name="Lopandic K."/>
        </authorList>
    </citation>
    <scope>NUCLEOTIDE SEQUENCE [LARGE SCALE GENOMIC DNA]</scope>
    <source>
        <strain evidence="2">CBS 366.77</strain>
    </source>
</reference>
<keyword evidence="2" id="KW-1185">Reference proteome</keyword>
<organism evidence="1 2">
    <name type="scientific">Aspergillus sclerotialis</name>
    <dbReference type="NCBI Taxonomy" id="2070753"/>
    <lineage>
        <taxon>Eukaryota</taxon>
        <taxon>Fungi</taxon>
        <taxon>Dikarya</taxon>
        <taxon>Ascomycota</taxon>
        <taxon>Pezizomycotina</taxon>
        <taxon>Eurotiomycetes</taxon>
        <taxon>Eurotiomycetidae</taxon>
        <taxon>Eurotiales</taxon>
        <taxon>Aspergillaceae</taxon>
        <taxon>Aspergillus</taxon>
        <taxon>Aspergillus subgen. Polypaecilum</taxon>
    </lineage>
</organism>
<dbReference type="AlphaFoldDB" id="A0A3A2ZRI9"/>
<name>A0A3A2ZRI9_9EURO</name>
<dbReference type="Proteomes" id="UP000266188">
    <property type="component" value="Unassembled WGS sequence"/>
</dbReference>
<accession>A0A3A2ZRI9</accession>
<dbReference type="EMBL" id="MVGC01000064">
    <property type="protein sequence ID" value="RJE24933.1"/>
    <property type="molecule type" value="Genomic_DNA"/>
</dbReference>
<evidence type="ECO:0000313" key="2">
    <source>
        <dbReference type="Proteomes" id="UP000266188"/>
    </source>
</evidence>